<feature type="region of interest" description="Disordered" evidence="2">
    <location>
        <begin position="17"/>
        <end position="49"/>
    </location>
</feature>
<feature type="compositionally biased region" description="Basic residues" evidence="2">
    <location>
        <begin position="358"/>
        <end position="380"/>
    </location>
</feature>
<feature type="compositionally biased region" description="Low complexity" evidence="2">
    <location>
        <begin position="426"/>
        <end position="435"/>
    </location>
</feature>
<dbReference type="EMBL" id="DF237654">
    <property type="protein sequence ID" value="GAQ90941.1"/>
    <property type="molecule type" value="Genomic_DNA"/>
</dbReference>
<feature type="compositionally biased region" description="Basic and acidic residues" evidence="2">
    <location>
        <begin position="1017"/>
        <end position="1031"/>
    </location>
</feature>
<feature type="compositionally biased region" description="Basic and acidic residues" evidence="2">
    <location>
        <begin position="1046"/>
        <end position="1060"/>
    </location>
</feature>
<evidence type="ECO:0000256" key="2">
    <source>
        <dbReference type="SAM" id="MobiDB-lite"/>
    </source>
</evidence>
<feature type="compositionally biased region" description="Basic residues" evidence="2">
    <location>
        <begin position="991"/>
        <end position="1002"/>
    </location>
</feature>
<feature type="compositionally biased region" description="Basic residues" evidence="2">
    <location>
        <begin position="908"/>
        <end position="927"/>
    </location>
</feature>
<dbReference type="OMA" id="WVERHIP"/>
<name>A0A1Y1IP38_KLENI</name>
<feature type="compositionally biased region" description="Basic and acidic residues" evidence="2">
    <location>
        <begin position="947"/>
        <end position="959"/>
    </location>
</feature>
<feature type="compositionally biased region" description="Acidic residues" evidence="2">
    <location>
        <begin position="436"/>
        <end position="445"/>
    </location>
</feature>
<feature type="compositionally biased region" description="Acidic residues" evidence="2">
    <location>
        <begin position="385"/>
        <end position="396"/>
    </location>
</feature>
<feature type="compositionally biased region" description="Acidic residues" evidence="2">
    <location>
        <begin position="473"/>
        <end position="488"/>
    </location>
</feature>
<reference evidence="3 4" key="1">
    <citation type="journal article" date="2014" name="Nat. Commun.">
        <title>Klebsormidium flaccidum genome reveals primary factors for plant terrestrial adaptation.</title>
        <authorList>
            <person name="Hori K."/>
            <person name="Maruyama F."/>
            <person name="Fujisawa T."/>
            <person name="Togashi T."/>
            <person name="Yamamoto N."/>
            <person name="Seo M."/>
            <person name="Sato S."/>
            <person name="Yamada T."/>
            <person name="Mori H."/>
            <person name="Tajima N."/>
            <person name="Moriyama T."/>
            <person name="Ikeuchi M."/>
            <person name="Watanabe M."/>
            <person name="Wada H."/>
            <person name="Kobayashi K."/>
            <person name="Saito M."/>
            <person name="Masuda T."/>
            <person name="Sasaki-Sekimoto Y."/>
            <person name="Mashiguchi K."/>
            <person name="Awai K."/>
            <person name="Shimojima M."/>
            <person name="Masuda S."/>
            <person name="Iwai M."/>
            <person name="Nobusawa T."/>
            <person name="Narise T."/>
            <person name="Kondo S."/>
            <person name="Saito H."/>
            <person name="Sato R."/>
            <person name="Murakawa M."/>
            <person name="Ihara Y."/>
            <person name="Oshima-Yamada Y."/>
            <person name="Ohtaka K."/>
            <person name="Satoh M."/>
            <person name="Sonobe K."/>
            <person name="Ishii M."/>
            <person name="Ohtani R."/>
            <person name="Kanamori-Sato M."/>
            <person name="Honoki R."/>
            <person name="Miyazaki D."/>
            <person name="Mochizuki H."/>
            <person name="Umetsu J."/>
            <person name="Higashi K."/>
            <person name="Shibata D."/>
            <person name="Kamiya Y."/>
            <person name="Sato N."/>
            <person name="Nakamura Y."/>
            <person name="Tabata S."/>
            <person name="Ida S."/>
            <person name="Kurokawa K."/>
            <person name="Ohta H."/>
        </authorList>
    </citation>
    <scope>NUCLEOTIDE SEQUENCE [LARGE SCALE GENOMIC DNA]</scope>
    <source>
        <strain evidence="3 4">NIES-2285</strain>
    </source>
</reference>
<feature type="compositionally biased region" description="Polar residues" evidence="2">
    <location>
        <begin position="1077"/>
        <end position="1088"/>
    </location>
</feature>
<feature type="compositionally biased region" description="Low complexity" evidence="2">
    <location>
        <begin position="311"/>
        <end position="327"/>
    </location>
</feature>
<feature type="compositionally biased region" description="Basic residues" evidence="2">
    <location>
        <begin position="816"/>
        <end position="828"/>
    </location>
</feature>
<organism evidence="3 4">
    <name type="scientific">Klebsormidium nitens</name>
    <name type="common">Green alga</name>
    <name type="synonym">Ulothrix nitens</name>
    <dbReference type="NCBI Taxonomy" id="105231"/>
    <lineage>
        <taxon>Eukaryota</taxon>
        <taxon>Viridiplantae</taxon>
        <taxon>Streptophyta</taxon>
        <taxon>Klebsormidiophyceae</taxon>
        <taxon>Klebsormidiales</taxon>
        <taxon>Klebsormidiaceae</taxon>
        <taxon>Klebsormidium</taxon>
    </lineage>
</organism>
<evidence type="ECO:0000313" key="3">
    <source>
        <dbReference type="EMBL" id="GAQ90941.1"/>
    </source>
</evidence>
<evidence type="ECO:0000256" key="1">
    <source>
        <dbReference type="SAM" id="Coils"/>
    </source>
</evidence>
<feature type="region of interest" description="Disordered" evidence="2">
    <location>
        <begin position="786"/>
        <end position="1097"/>
    </location>
</feature>
<keyword evidence="1" id="KW-0175">Coiled coil</keyword>
<feature type="region of interest" description="Disordered" evidence="2">
    <location>
        <begin position="1428"/>
        <end position="1471"/>
    </location>
</feature>
<feature type="region of interest" description="Disordered" evidence="2">
    <location>
        <begin position="426"/>
        <end position="445"/>
    </location>
</feature>
<feature type="compositionally biased region" description="Basic residues" evidence="2">
    <location>
        <begin position="290"/>
        <end position="308"/>
    </location>
</feature>
<proteinExistence type="predicted"/>
<dbReference type="OrthoDB" id="1962852at2759"/>
<feature type="compositionally biased region" description="Low complexity" evidence="2">
    <location>
        <begin position="1454"/>
        <end position="1469"/>
    </location>
</feature>
<feature type="coiled-coil region" evidence="1">
    <location>
        <begin position="1103"/>
        <end position="1130"/>
    </location>
</feature>
<feature type="compositionally biased region" description="Acidic residues" evidence="2">
    <location>
        <begin position="931"/>
        <end position="946"/>
    </location>
</feature>
<feature type="compositionally biased region" description="Basic residues" evidence="2">
    <location>
        <begin position="960"/>
        <end position="973"/>
    </location>
</feature>
<feature type="compositionally biased region" description="Acidic residues" evidence="2">
    <location>
        <begin position="880"/>
        <end position="891"/>
    </location>
</feature>
<feature type="compositionally biased region" description="Basic residues" evidence="2">
    <location>
        <begin position="737"/>
        <end position="751"/>
    </location>
</feature>
<feature type="compositionally biased region" description="Low complexity" evidence="2">
    <location>
        <begin position="1487"/>
        <end position="1499"/>
    </location>
</feature>
<accession>A0A1Y1IP38</accession>
<feature type="region of interest" description="Disordered" evidence="2">
    <location>
        <begin position="677"/>
        <end position="763"/>
    </location>
</feature>
<feature type="compositionally biased region" description="Basic residues" evidence="2">
    <location>
        <begin position="1032"/>
        <end position="1045"/>
    </location>
</feature>
<sequence length="1562" mass="170981">MTFSKYALLGSVLPTNISPPDSALQDAEIGRKRSKGKKDAEKPDQRPEMTFSEYALLMQDSMSRLGLYADMLVEGVTGQREEAPPAGGQNRRVTFEPEGEAVQGGASKLIKHARKLAGSLHVDRQTVGLRSVRDWLMKLGDIATMDGDPSAAAATQAGAEGLGVDLAAAGGDWRLPNSPAMALQLAQEDLAERLSHLYAEKNYLLNRRAELEAAKRLTDKGGDLIEDQLLQHIKKLRDMEAEYEILGGRVTDCMGEVANLEGGFHQLLQEGEKLRREAIESAATSSRVSGVRKKKKKKGKKKTVKKGGARGSYSDPPSSESSYYSSEESGDYSDSDVSTSYDEVSTEEEEVEEDGRVVRKRVKKKVKKPVKKPVKKKKRATYSETESDSDEEEVEEEVIEEVIGEDGQIRKVKKWVKKVVKKKVLQVKGSGPSSGSEEEEEVIEEVMGEDGQVKKVKKVVKKKKARRFREIPESESDEEEEVTEEVVGEDGQVRRVKKKVKKKARRIRRVEESFPSSGSDEVDAEGNPVIEEVVTVTGKLQRRAKKKAGRKRVEKWVTAEIAGNDEVDAEGNVVIEEVVTAEGQVRRRVKKRVKRATVGSAADSGSDELDVDGNVVIEEVADVSSGRVQRRAKKKAGKARVVRRTVSDGSDSHDELDADGNVVLEEFVDGEGRVKKRVKKKVKKRTKPRRRIRSGDGSDAEVSGTDDVFDEDVDDDDVTEAGEVSEEIVDENGVVRRVVRKKKKPKRGRRKAERENDELDENGDVILEEVMDPEGRVRTRVKKKVRRTVSGESESDEVDSSGNVVIEEVADESGRVRRRAKKKKRVKRRVTETETESEEAEPEGKNDAVDEEGNVVLEEFTDKTGRVKRRVKKRVKRIEAEEEESGSDELDREGNPLIEEVTDDQGRVIRRAKKKKSKRKGRRKKKVAGSEESEEDAESSEEEESGDRETGGLDSEGRREKRREHRRKGKGGKKGKEGDAEISEDDEREGKKKKKKKGRRRREGGEGGDDSGTAQKGDAEGGTNEKEEVSRSKSRKERHHRRRRRSSGERGERRASRDPKINNVLQRLLASTKMRQKATQTDDASLQPPSRGRTRGDGFREKFEEKEVECKGLRKDLNKLRQQLRFWRQRNWAQKHGKPLPPLNGMDPNVLLDLEPEYAGRAPPEVAGTGAERMAGPLPTTSLEPPLPPDALSHFQSIAQKVSAVTFFSRIKRAPVTRVSFGRDPAAGGPWKYDPAALRGSAEAPERGAAAAAGAPESPTVAVKNIGDFFGEAPGPVSPGVVRKARGVIGPGAFGLPGNGPGEPFGDARAAAGTTGVDFRPPDARGDENAAAAASHMEEERNHVMWLRLRERMRALLGQMPGGAPFEGTSSFRSPSTRNPRSLSAGFGAFAAASPSGPVVGTPAFSPGQASREEEASPARIVSPYVTGISPTAKAGPPASLGGSKKRLPVLGTSNPRRAPSPRIRSPGPQMLINNRAARPFDELATPPGRARAAAPMRPTVSSDGKLPRGGLPELGVVGGRAGQPGVAGVPVDHERAELSHVQSGPVMIPRAAGGNFRRGVG</sequence>
<feature type="region of interest" description="Disordered" evidence="2">
    <location>
        <begin position="280"/>
        <end position="396"/>
    </location>
</feature>
<feature type="compositionally biased region" description="Basic residues" evidence="2">
    <location>
        <begin position="677"/>
        <end position="692"/>
    </location>
</feature>
<feature type="region of interest" description="Disordered" evidence="2">
    <location>
        <begin position="467"/>
        <end position="488"/>
    </location>
</feature>
<feature type="region of interest" description="Disordered" evidence="2">
    <location>
        <begin position="1539"/>
        <end position="1562"/>
    </location>
</feature>
<feature type="region of interest" description="Disordered" evidence="2">
    <location>
        <begin position="1484"/>
        <end position="1509"/>
    </location>
</feature>
<protein>
    <submittedName>
        <fullName evidence="3">Uncharacterized protein</fullName>
    </submittedName>
</protein>
<gene>
    <name evidence="3" type="ORF">KFL_007050025</name>
</gene>
<feature type="compositionally biased region" description="Acidic residues" evidence="2">
    <location>
        <begin position="707"/>
        <end position="730"/>
    </location>
</feature>
<feature type="compositionally biased region" description="Acidic residues" evidence="2">
    <location>
        <begin position="344"/>
        <end position="353"/>
    </location>
</feature>
<feature type="compositionally biased region" description="Basic and acidic residues" evidence="2">
    <location>
        <begin position="37"/>
        <end position="47"/>
    </location>
</feature>
<dbReference type="Proteomes" id="UP000054558">
    <property type="component" value="Unassembled WGS sequence"/>
</dbReference>
<evidence type="ECO:0000313" key="4">
    <source>
        <dbReference type="Proteomes" id="UP000054558"/>
    </source>
</evidence>
<keyword evidence="4" id="KW-1185">Reference proteome</keyword>
<feature type="compositionally biased region" description="Basic residues" evidence="2">
    <location>
        <begin position="866"/>
        <end position="876"/>
    </location>
</feature>